<feature type="signal peptide" evidence="2">
    <location>
        <begin position="1"/>
        <end position="23"/>
    </location>
</feature>
<keyword evidence="2" id="KW-0732">Signal</keyword>
<evidence type="ECO:0000313" key="4">
    <source>
        <dbReference type="Proteomes" id="UP000242146"/>
    </source>
</evidence>
<sequence length="89" mass="9832">MHSGITFFLALLFCFLLVHQAQAVSSPAVKNVLMARAKAPSVWATPDILENGTLFYIAISVSTLLWCTGKGVHMTLDQQERKALYLAKH</sequence>
<evidence type="ECO:0000313" key="3">
    <source>
        <dbReference type="EMBL" id="ORX60696.1"/>
    </source>
</evidence>
<proteinExistence type="predicted"/>
<evidence type="ECO:0000256" key="1">
    <source>
        <dbReference type="SAM" id="Phobius"/>
    </source>
</evidence>
<keyword evidence="1" id="KW-0812">Transmembrane</keyword>
<keyword evidence="1" id="KW-0472">Membrane</keyword>
<dbReference type="Proteomes" id="UP000242146">
    <property type="component" value="Unassembled WGS sequence"/>
</dbReference>
<accession>A0A1X2GT64</accession>
<comment type="caution">
    <text evidence="3">The sequence shown here is derived from an EMBL/GenBank/DDBJ whole genome shotgun (WGS) entry which is preliminary data.</text>
</comment>
<dbReference type="OrthoDB" id="2438895at2759"/>
<protein>
    <submittedName>
        <fullName evidence="3">Uncharacterized protein</fullName>
    </submittedName>
</protein>
<dbReference type="EMBL" id="MCGT01000004">
    <property type="protein sequence ID" value="ORX60696.1"/>
    <property type="molecule type" value="Genomic_DNA"/>
</dbReference>
<evidence type="ECO:0000256" key="2">
    <source>
        <dbReference type="SAM" id="SignalP"/>
    </source>
</evidence>
<dbReference type="AlphaFoldDB" id="A0A1X2GT64"/>
<reference evidence="3 4" key="1">
    <citation type="submission" date="2016-07" db="EMBL/GenBank/DDBJ databases">
        <title>Pervasive Adenine N6-methylation of Active Genes in Fungi.</title>
        <authorList>
            <consortium name="DOE Joint Genome Institute"/>
            <person name="Mondo S.J."/>
            <person name="Dannebaum R.O."/>
            <person name="Kuo R.C."/>
            <person name="Labutti K."/>
            <person name="Haridas S."/>
            <person name="Kuo A."/>
            <person name="Salamov A."/>
            <person name="Ahrendt S.R."/>
            <person name="Lipzen A."/>
            <person name="Sullivan W."/>
            <person name="Andreopoulos W.B."/>
            <person name="Clum A."/>
            <person name="Lindquist E."/>
            <person name="Daum C."/>
            <person name="Ramamoorthy G.K."/>
            <person name="Gryganskyi A."/>
            <person name="Culley D."/>
            <person name="Magnuson J.K."/>
            <person name="James T.Y."/>
            <person name="O'Malley M.A."/>
            <person name="Stajich J.E."/>
            <person name="Spatafora J.W."/>
            <person name="Visel A."/>
            <person name="Grigoriev I.V."/>
        </authorList>
    </citation>
    <scope>NUCLEOTIDE SEQUENCE [LARGE SCALE GENOMIC DNA]</scope>
    <source>
        <strain evidence="3 4">NRRL 3301</strain>
    </source>
</reference>
<feature type="transmembrane region" description="Helical" evidence="1">
    <location>
        <begin position="53"/>
        <end position="72"/>
    </location>
</feature>
<keyword evidence="4" id="KW-1185">Reference proteome</keyword>
<name>A0A1X2GT64_9FUNG</name>
<gene>
    <name evidence="3" type="ORF">DM01DRAFT_1404920</name>
</gene>
<keyword evidence="1" id="KW-1133">Transmembrane helix</keyword>
<feature type="chain" id="PRO_5012755684" evidence="2">
    <location>
        <begin position="24"/>
        <end position="89"/>
    </location>
</feature>
<organism evidence="3 4">
    <name type="scientific">Hesseltinella vesiculosa</name>
    <dbReference type="NCBI Taxonomy" id="101127"/>
    <lineage>
        <taxon>Eukaryota</taxon>
        <taxon>Fungi</taxon>
        <taxon>Fungi incertae sedis</taxon>
        <taxon>Mucoromycota</taxon>
        <taxon>Mucoromycotina</taxon>
        <taxon>Mucoromycetes</taxon>
        <taxon>Mucorales</taxon>
        <taxon>Cunninghamellaceae</taxon>
        <taxon>Hesseltinella</taxon>
    </lineage>
</organism>